<evidence type="ECO:0000313" key="6">
    <source>
        <dbReference type="Proteomes" id="UP001500839"/>
    </source>
</evidence>
<dbReference type="Pfam" id="PF10145">
    <property type="entry name" value="PhageMin_Tail"/>
    <property type="match status" value="1"/>
</dbReference>
<gene>
    <name evidence="5" type="ORF">GCM10023353_12120</name>
</gene>
<feature type="compositionally biased region" description="Basic and acidic residues" evidence="2">
    <location>
        <begin position="221"/>
        <end position="235"/>
    </location>
</feature>
<feature type="transmembrane region" description="Helical" evidence="3">
    <location>
        <begin position="585"/>
        <end position="608"/>
    </location>
</feature>
<sequence length="1303" mass="132995">MADTVWVPVAPSLKGFASKVIKEASGAARSSGREFTAGFGKAGAAAGDAAADGLAASAAQIDKASKTLGDARAREADLAGKVGIAEAKLKDLRESGSATSLQLTRAEEGLASAQRRAETASTQTARAAKDLKAARDGGEGTVRTVARAEDNLSAAKDRAADAAGKLTVEEMRLDGLRDDASASGEKLARAEAAVRKARAEVESTTEQVTAKEKLHEAAVRDAADAAADSGRESRQGAEGLETYGDKASGAVSQIKDFVGAAAGIGAAVAVGMEAINQAQLTDTLAASLGATPGQAAEYGLLAGDLYSQGLGDSMESVSKAVGVVASSFDNLDGGALQSATQNALNFSKVFEIDVPNAVQTASQLVTNGLAADTTQAFDLMTTAFQRVPAAMREELPEILNEYGTNFRALGFSGEQAFGLLVSAADKGKWALDKTGDALKEFTIRGSDMSKASTTAFESVGLNAEEMAAKIAGGGEGAREALQQTAQALLQMENPADRANAAIALFGTPLEDLSVDQIPQFLQAISDGSGGMEGFAGSAQQMGDTLNGNAGNALESLKRTVQQGLVQALTDMASWMQRNADLLKTVALVAAPLVAAFAAYRLAVTGITIATTAWNTIQMLLNRTMTMNPVGLIVAALAGLVTALVLAYQHSETFRNIVQAAWNGIKTAVSWAWNSVIKPVFTALWGWITGTLMPVVTALWRNVIQPAFAGIGNVISWAWNNIIMPVFNAYKFYITEIIVPAVMFLWNNVIKPAFAGIGNIISFAWNSVIMPVFNFLKSGVQAVGDIAMWLWNNAIKPAWDGISGAIDFAWNNVIKPAFDFIKDGFSGVGDTFSAVGDTISGIWQGIVHAVAVAVKAIGSILQKINIPDWVPGLGGKGLGGLGDSLVSWADAHMADGGLFRGRGGPRDDANLVALSDREFVVNARATAANLPLLQAVNAGWVPPASLLHEMVPGFADGGLVSKQELALFAQGVEGQPYVWGGVHWGDCSGAVSALARYAVGMDPWGGRFATGNEESALASMGFQPGLGPAGSLNIGWYNGGPYGGHTAATLPNGVNFEMGGARGDGQYGGNAVGAAWGQFTDHAHLPPEFFLGGDPKSVPMTDASQMGGLLAPSGGLGTMASGGGGTSSGVSSAGGGSGASAGGGSGGGSGVGAASAAGDAVRVFVTNWPSGGFEDTTPTGPGVPPPDGTAAPAGGAVGGASATAAGDRLATPLEIGAQIGADALAEMGNDVTGRIGLSNMFSSPQLVNEQARVSPGQQTQAGNAPVTVNAEIVVNGVRDAEDAANKTVEALGERLSVVMGRAGR</sequence>
<evidence type="ECO:0000313" key="5">
    <source>
        <dbReference type="EMBL" id="GAA4809641.1"/>
    </source>
</evidence>
<evidence type="ECO:0000256" key="1">
    <source>
        <dbReference type="ARBA" id="ARBA00022612"/>
    </source>
</evidence>
<feature type="compositionally biased region" description="Basic and acidic residues" evidence="2">
    <location>
        <begin position="127"/>
        <end position="138"/>
    </location>
</feature>
<proteinExistence type="predicted"/>
<dbReference type="RefSeq" id="WP_345602175.1">
    <property type="nucleotide sequence ID" value="NZ_BAABKQ010000001.1"/>
</dbReference>
<evidence type="ECO:0000256" key="2">
    <source>
        <dbReference type="SAM" id="MobiDB-lite"/>
    </source>
</evidence>
<feature type="transmembrane region" description="Helical" evidence="3">
    <location>
        <begin position="629"/>
        <end position="647"/>
    </location>
</feature>
<evidence type="ECO:0000259" key="4">
    <source>
        <dbReference type="Pfam" id="PF10145"/>
    </source>
</evidence>
<accession>A0ABP9CIH5</accession>
<reference evidence="6" key="1">
    <citation type="journal article" date="2019" name="Int. J. Syst. Evol. Microbiol.">
        <title>The Global Catalogue of Microorganisms (GCM) 10K type strain sequencing project: providing services to taxonomists for standard genome sequencing and annotation.</title>
        <authorList>
            <consortium name="The Broad Institute Genomics Platform"/>
            <consortium name="The Broad Institute Genome Sequencing Center for Infectious Disease"/>
            <person name="Wu L."/>
            <person name="Ma J."/>
        </authorList>
    </citation>
    <scope>NUCLEOTIDE SEQUENCE [LARGE SCALE GENOMIC DNA]</scope>
    <source>
        <strain evidence="6">JCM 18542</strain>
    </source>
</reference>
<feature type="region of interest" description="Disordered" evidence="2">
    <location>
        <begin position="95"/>
        <end position="140"/>
    </location>
</feature>
<keyword evidence="3" id="KW-1133">Transmembrane helix</keyword>
<keyword evidence="1" id="KW-1188">Viral release from host cell</keyword>
<dbReference type="PANTHER" id="PTHR37813:SF1">
    <property type="entry name" value="FELS-2 PROPHAGE PROTEIN"/>
    <property type="match status" value="1"/>
</dbReference>
<feature type="transmembrane region" description="Helical" evidence="3">
    <location>
        <begin position="679"/>
        <end position="699"/>
    </location>
</feature>
<keyword evidence="3" id="KW-0472">Membrane</keyword>
<feature type="domain" description="Phage tail tape measure protein" evidence="4">
    <location>
        <begin position="309"/>
        <end position="506"/>
    </location>
</feature>
<feature type="region of interest" description="Disordered" evidence="2">
    <location>
        <begin position="1107"/>
        <end position="1151"/>
    </location>
</feature>
<evidence type="ECO:0000256" key="3">
    <source>
        <dbReference type="SAM" id="Phobius"/>
    </source>
</evidence>
<keyword evidence="6" id="KW-1185">Reference proteome</keyword>
<feature type="region of interest" description="Disordered" evidence="2">
    <location>
        <begin position="1168"/>
        <end position="1200"/>
    </location>
</feature>
<protein>
    <recommendedName>
        <fullName evidence="4">Phage tail tape measure protein domain-containing protein</fullName>
    </recommendedName>
</protein>
<name>A0ABP9CIH5_9ACTN</name>
<feature type="compositionally biased region" description="Gly residues" evidence="2">
    <location>
        <begin position="1113"/>
        <end position="1150"/>
    </location>
</feature>
<feature type="region of interest" description="Disordered" evidence="2">
    <location>
        <begin position="221"/>
        <end position="241"/>
    </location>
</feature>
<feature type="transmembrane region" description="Helical" evidence="3">
    <location>
        <begin position="752"/>
        <end position="772"/>
    </location>
</feature>
<dbReference type="PANTHER" id="PTHR37813">
    <property type="entry name" value="FELS-2 PROPHAGE PROTEIN"/>
    <property type="match status" value="1"/>
</dbReference>
<keyword evidence="3" id="KW-0812">Transmembrane</keyword>
<comment type="caution">
    <text evidence="5">The sequence shown here is derived from an EMBL/GenBank/DDBJ whole genome shotgun (WGS) entry which is preliminary data.</text>
</comment>
<feature type="compositionally biased region" description="Low complexity" evidence="2">
    <location>
        <begin position="1187"/>
        <end position="1200"/>
    </location>
</feature>
<dbReference type="InterPro" id="IPR010090">
    <property type="entry name" value="Phage_tape_meas"/>
</dbReference>
<dbReference type="EMBL" id="BAABKQ010000001">
    <property type="protein sequence ID" value="GAA4809641.1"/>
    <property type="molecule type" value="Genomic_DNA"/>
</dbReference>
<dbReference type="Proteomes" id="UP001500839">
    <property type="component" value="Unassembled WGS sequence"/>
</dbReference>
<organism evidence="5 6">
    <name type="scientific">Tomitella cavernea</name>
    <dbReference type="NCBI Taxonomy" id="1387982"/>
    <lineage>
        <taxon>Bacteria</taxon>
        <taxon>Bacillati</taxon>
        <taxon>Actinomycetota</taxon>
        <taxon>Actinomycetes</taxon>
        <taxon>Mycobacteriales</taxon>
        <taxon>Tomitella</taxon>
    </lineage>
</organism>